<feature type="signal peptide" evidence="1">
    <location>
        <begin position="1"/>
        <end position="26"/>
    </location>
</feature>
<dbReference type="Proteomes" id="UP000320481">
    <property type="component" value="Unassembled WGS sequence"/>
</dbReference>
<protein>
    <recommendedName>
        <fullName evidence="4">Secreted protein</fullName>
    </recommendedName>
</protein>
<reference evidence="2" key="1">
    <citation type="journal article" date="2019" name="Microbiol. Resour. Announc.">
        <title>Draft Genomic Sequences of Streptomyces misionensis and Streptomyces albidoflavus, bacteria applied for phytopathogen biocontrol.</title>
        <authorList>
            <person name="Pylro V."/>
            <person name="Dias A."/>
            <person name="Andreote F."/>
            <person name="Varani A."/>
            <person name="Andreote C."/>
            <person name="Bernardo E."/>
            <person name="Martins T."/>
        </authorList>
    </citation>
    <scope>NUCLEOTIDE SEQUENCE [LARGE SCALE GENOMIC DNA]</scope>
    <source>
        <strain evidence="2">66</strain>
    </source>
</reference>
<evidence type="ECO:0008006" key="4">
    <source>
        <dbReference type="Google" id="ProtNLM"/>
    </source>
</evidence>
<evidence type="ECO:0000313" key="3">
    <source>
        <dbReference type="Proteomes" id="UP000320481"/>
    </source>
</evidence>
<gene>
    <name evidence="2" type="ORF">FRZ03_35280</name>
</gene>
<name>A0A5C6IQM4_9ACTN</name>
<comment type="caution">
    <text evidence="2">The sequence shown here is derived from an EMBL/GenBank/DDBJ whole genome shotgun (WGS) entry which is preliminary data.</text>
</comment>
<dbReference type="EMBL" id="VOGW01000193">
    <property type="protein sequence ID" value="TWV31226.1"/>
    <property type="molecule type" value="Genomic_DNA"/>
</dbReference>
<evidence type="ECO:0000256" key="1">
    <source>
        <dbReference type="SAM" id="SignalP"/>
    </source>
</evidence>
<dbReference type="AlphaFoldDB" id="A0A5C6IQM4"/>
<evidence type="ECO:0000313" key="2">
    <source>
        <dbReference type="EMBL" id="TWV31226.1"/>
    </source>
</evidence>
<sequence>MNPTVKHLLGATAAIAIGALAPLATAASPAVAAAGAHCARAEQDVWDSGPSRTVTARGCSIPSQDHRWYTVEIDTLVEHHYKGESVEDGVDRSTTVRGRTIRCLGHTSGADTGTVDWFGCPPV</sequence>
<keyword evidence="3" id="KW-1185">Reference proteome</keyword>
<feature type="chain" id="PRO_5039157369" description="Secreted protein" evidence="1">
    <location>
        <begin position="27"/>
        <end position="123"/>
    </location>
</feature>
<accession>A0A5C6IQM4</accession>
<proteinExistence type="predicted"/>
<keyword evidence="1" id="KW-0732">Signal</keyword>
<organism evidence="2 3">
    <name type="scientific">Streptomyces misionensis</name>
    <dbReference type="NCBI Taxonomy" id="67331"/>
    <lineage>
        <taxon>Bacteria</taxon>
        <taxon>Bacillati</taxon>
        <taxon>Actinomycetota</taxon>
        <taxon>Actinomycetes</taxon>
        <taxon>Kitasatosporales</taxon>
        <taxon>Streptomycetaceae</taxon>
        <taxon>Streptomyces</taxon>
    </lineage>
</organism>